<dbReference type="SUPFAM" id="SSF50978">
    <property type="entry name" value="WD40 repeat-like"/>
    <property type="match status" value="1"/>
</dbReference>
<organism evidence="6 7">
    <name type="scientific">Microthyrium microscopicum</name>
    <dbReference type="NCBI Taxonomy" id="703497"/>
    <lineage>
        <taxon>Eukaryota</taxon>
        <taxon>Fungi</taxon>
        <taxon>Dikarya</taxon>
        <taxon>Ascomycota</taxon>
        <taxon>Pezizomycotina</taxon>
        <taxon>Dothideomycetes</taxon>
        <taxon>Dothideomycetes incertae sedis</taxon>
        <taxon>Microthyriales</taxon>
        <taxon>Microthyriaceae</taxon>
        <taxon>Microthyrium</taxon>
    </lineage>
</organism>
<evidence type="ECO:0000313" key="7">
    <source>
        <dbReference type="Proteomes" id="UP000799302"/>
    </source>
</evidence>
<dbReference type="EMBL" id="MU004232">
    <property type="protein sequence ID" value="KAF2672303.1"/>
    <property type="molecule type" value="Genomic_DNA"/>
</dbReference>
<dbReference type="PANTHER" id="PTHR19849:SF0">
    <property type="entry name" value="PHOSPHOLIPASE A-2-ACTIVATING PROTEIN"/>
    <property type="match status" value="1"/>
</dbReference>
<dbReference type="Proteomes" id="UP000799302">
    <property type="component" value="Unassembled WGS sequence"/>
</dbReference>
<protein>
    <submittedName>
        <fullName evidence="6">WD40 repeat-like protein</fullName>
    </submittedName>
</protein>
<keyword evidence="3" id="KW-0677">Repeat</keyword>
<proteinExistence type="predicted"/>
<feature type="repeat" description="WD" evidence="4">
    <location>
        <begin position="333"/>
        <end position="374"/>
    </location>
</feature>
<dbReference type="GO" id="GO:0043130">
    <property type="term" value="F:ubiquitin binding"/>
    <property type="evidence" value="ECO:0007669"/>
    <property type="project" value="TreeGrafter"/>
</dbReference>
<reference evidence="6" key="1">
    <citation type="journal article" date="2020" name="Stud. Mycol.">
        <title>101 Dothideomycetes genomes: a test case for predicting lifestyles and emergence of pathogens.</title>
        <authorList>
            <person name="Haridas S."/>
            <person name="Albert R."/>
            <person name="Binder M."/>
            <person name="Bloem J."/>
            <person name="Labutti K."/>
            <person name="Salamov A."/>
            <person name="Andreopoulos B."/>
            <person name="Baker S."/>
            <person name="Barry K."/>
            <person name="Bills G."/>
            <person name="Bluhm B."/>
            <person name="Cannon C."/>
            <person name="Castanera R."/>
            <person name="Culley D."/>
            <person name="Daum C."/>
            <person name="Ezra D."/>
            <person name="Gonzalez J."/>
            <person name="Henrissat B."/>
            <person name="Kuo A."/>
            <person name="Liang C."/>
            <person name="Lipzen A."/>
            <person name="Lutzoni F."/>
            <person name="Magnuson J."/>
            <person name="Mondo S."/>
            <person name="Nolan M."/>
            <person name="Ohm R."/>
            <person name="Pangilinan J."/>
            <person name="Park H.-J."/>
            <person name="Ramirez L."/>
            <person name="Alfaro M."/>
            <person name="Sun H."/>
            <person name="Tritt A."/>
            <person name="Yoshinaga Y."/>
            <person name="Zwiers L.-H."/>
            <person name="Turgeon B."/>
            <person name="Goodwin S."/>
            <person name="Spatafora J."/>
            <person name="Crous P."/>
            <person name="Grigoriev I."/>
        </authorList>
    </citation>
    <scope>NUCLEOTIDE SEQUENCE</scope>
    <source>
        <strain evidence="6">CBS 115976</strain>
    </source>
</reference>
<evidence type="ECO:0000256" key="2">
    <source>
        <dbReference type="ARBA" id="ARBA00022574"/>
    </source>
</evidence>
<feature type="region of interest" description="Disordered" evidence="5">
    <location>
        <begin position="381"/>
        <end position="407"/>
    </location>
</feature>
<feature type="compositionally biased region" description="Basic and acidic residues" evidence="5">
    <location>
        <begin position="381"/>
        <end position="390"/>
    </location>
</feature>
<dbReference type="InterPro" id="IPR001680">
    <property type="entry name" value="WD40_rpt"/>
</dbReference>
<evidence type="ECO:0000256" key="3">
    <source>
        <dbReference type="ARBA" id="ARBA00022737"/>
    </source>
</evidence>
<feature type="repeat" description="WD" evidence="4">
    <location>
        <begin position="291"/>
        <end position="323"/>
    </location>
</feature>
<dbReference type="GO" id="GO:0005634">
    <property type="term" value="C:nucleus"/>
    <property type="evidence" value="ECO:0007669"/>
    <property type="project" value="TreeGrafter"/>
</dbReference>
<gene>
    <name evidence="6" type="ORF">BT63DRAFT_422792</name>
</gene>
<evidence type="ECO:0000256" key="5">
    <source>
        <dbReference type="SAM" id="MobiDB-lite"/>
    </source>
</evidence>
<dbReference type="PANTHER" id="PTHR19849">
    <property type="entry name" value="PHOSPHOLIPASE A-2-ACTIVATING PROTEIN"/>
    <property type="match status" value="1"/>
</dbReference>
<dbReference type="InterPro" id="IPR015943">
    <property type="entry name" value="WD40/YVTN_repeat-like_dom_sf"/>
</dbReference>
<evidence type="ECO:0000256" key="4">
    <source>
        <dbReference type="PROSITE-ProRule" id="PRU00221"/>
    </source>
</evidence>
<dbReference type="Gene3D" id="2.130.10.10">
    <property type="entry name" value="YVTN repeat-like/Quinoprotein amine dehydrogenase"/>
    <property type="match status" value="2"/>
</dbReference>
<dbReference type="OrthoDB" id="6262491at2759"/>
<dbReference type="SMART" id="SM00320">
    <property type="entry name" value="WD40"/>
    <property type="match status" value="5"/>
</dbReference>
<dbReference type="InterPro" id="IPR020472">
    <property type="entry name" value="WD40_PAC1"/>
</dbReference>
<dbReference type="AlphaFoldDB" id="A0A6A6ULH0"/>
<accession>A0A6A6ULH0</accession>
<keyword evidence="2 4" id="KW-0853">WD repeat</keyword>
<dbReference type="GO" id="GO:0043161">
    <property type="term" value="P:proteasome-mediated ubiquitin-dependent protein catabolic process"/>
    <property type="evidence" value="ECO:0007669"/>
    <property type="project" value="TreeGrafter"/>
</dbReference>
<dbReference type="PRINTS" id="PR00320">
    <property type="entry name" value="GPROTEINBRPT"/>
</dbReference>
<keyword evidence="1" id="KW-0963">Cytoplasm</keyword>
<keyword evidence="7" id="KW-1185">Reference proteome</keyword>
<feature type="repeat" description="WD" evidence="4">
    <location>
        <begin position="129"/>
        <end position="172"/>
    </location>
</feature>
<name>A0A6A6ULH0_9PEZI</name>
<sequence length="407" mass="43905">MRQSVEAEHYFQTDAAISESSRKAQKSKNQAGSPIKLPSKLLGVISDPFNENAIYVAEAAGTIKRIGLETGTTSHTLRPSTPPNPFTCLAIHVTSPTTGTLFAGSWDKNVYVWPIKASVPASATSTTTLQGHSDFLKALVVIPFRETPLLVSASADKSLIVWDAISLTKLHVLTGHQRGVQALAIDPLSLPDVLGGPSDDESAIIASGDSNREIRFWHVSAKAAFEISTGDAASETPVSKSASDADIDPLVIHETSLYSLTYSTSGDLWTASADKTSKRLSRAHNYTADTTLAHDDYVKCVALAQDRDLVVTGSRDEDVRVWEGGRGKCLARLRGHWDEVTGLAIVAGGKAVVSVGIDGTVRRWGLGTDEMKKEIEVFEQGKEEEKKENLMTEEEERELADLMGDSD</sequence>
<evidence type="ECO:0000313" key="6">
    <source>
        <dbReference type="EMBL" id="KAF2672303.1"/>
    </source>
</evidence>
<dbReference type="Pfam" id="PF00400">
    <property type="entry name" value="WD40"/>
    <property type="match status" value="4"/>
</dbReference>
<dbReference type="PROSITE" id="PS50294">
    <property type="entry name" value="WD_REPEATS_REGION"/>
    <property type="match status" value="1"/>
</dbReference>
<feature type="compositionally biased region" description="Acidic residues" evidence="5">
    <location>
        <begin position="391"/>
        <end position="407"/>
    </location>
</feature>
<dbReference type="GO" id="GO:0005737">
    <property type="term" value="C:cytoplasm"/>
    <property type="evidence" value="ECO:0007669"/>
    <property type="project" value="TreeGrafter"/>
</dbReference>
<dbReference type="GO" id="GO:0010992">
    <property type="term" value="P:ubiquitin recycling"/>
    <property type="evidence" value="ECO:0007669"/>
    <property type="project" value="TreeGrafter"/>
</dbReference>
<evidence type="ECO:0000256" key="1">
    <source>
        <dbReference type="ARBA" id="ARBA00022490"/>
    </source>
</evidence>
<dbReference type="InterPro" id="IPR036322">
    <property type="entry name" value="WD40_repeat_dom_sf"/>
</dbReference>
<dbReference type="PROSITE" id="PS50082">
    <property type="entry name" value="WD_REPEATS_2"/>
    <property type="match status" value="3"/>
</dbReference>